<dbReference type="GO" id="GO:0005524">
    <property type="term" value="F:ATP binding"/>
    <property type="evidence" value="ECO:0007669"/>
    <property type="project" value="InterPro"/>
</dbReference>
<dbReference type="AlphaFoldDB" id="A0A3N4UNR1"/>
<evidence type="ECO:0000259" key="1">
    <source>
        <dbReference type="Pfam" id="PF00485"/>
    </source>
</evidence>
<keyword evidence="2" id="KW-0808">Transferase</keyword>
<dbReference type="GO" id="GO:0016301">
    <property type="term" value="F:kinase activity"/>
    <property type="evidence" value="ECO:0007669"/>
    <property type="project" value="UniProtKB-KW"/>
</dbReference>
<protein>
    <submittedName>
        <fullName evidence="2">Pantothenate kinase</fullName>
    </submittedName>
</protein>
<comment type="caution">
    <text evidence="2">The sequence shown here is derived from an EMBL/GenBank/DDBJ whole genome shotgun (WGS) entry which is preliminary data.</text>
</comment>
<evidence type="ECO:0000313" key="3">
    <source>
        <dbReference type="Proteomes" id="UP000269689"/>
    </source>
</evidence>
<dbReference type="RefSeq" id="WP_123791854.1">
    <property type="nucleotide sequence ID" value="NZ_RKQK01000001.1"/>
</dbReference>
<reference evidence="2 3" key="1">
    <citation type="submission" date="2018-11" db="EMBL/GenBank/DDBJ databases">
        <title>Genomic Encyclopedia of Type Strains, Phase IV (KMG-IV): sequencing the most valuable type-strain genomes for metagenomic binning, comparative biology and taxonomic classification.</title>
        <authorList>
            <person name="Goeker M."/>
        </authorList>
    </citation>
    <scope>NUCLEOTIDE SEQUENCE [LARGE SCALE GENOMIC DNA]</scope>
    <source>
        <strain evidence="2 3">DSM 104731</strain>
    </source>
</reference>
<dbReference type="Gene3D" id="3.40.50.300">
    <property type="entry name" value="P-loop containing nucleotide triphosphate hydrolases"/>
    <property type="match status" value="1"/>
</dbReference>
<dbReference type="PANTHER" id="PTHR10285">
    <property type="entry name" value="URIDINE KINASE"/>
    <property type="match status" value="1"/>
</dbReference>
<organism evidence="2 3">
    <name type="scientific">Pacificibacter maritimus</name>
    <dbReference type="NCBI Taxonomy" id="762213"/>
    <lineage>
        <taxon>Bacteria</taxon>
        <taxon>Pseudomonadati</taxon>
        <taxon>Pseudomonadota</taxon>
        <taxon>Alphaproteobacteria</taxon>
        <taxon>Rhodobacterales</taxon>
        <taxon>Roseobacteraceae</taxon>
        <taxon>Pacificibacter</taxon>
    </lineage>
</organism>
<dbReference type="OrthoDB" id="1550976at2"/>
<dbReference type="InterPro" id="IPR027417">
    <property type="entry name" value="P-loop_NTPase"/>
</dbReference>
<keyword evidence="2" id="KW-0418">Kinase</keyword>
<name>A0A3N4UNR1_9RHOB</name>
<proteinExistence type="predicted"/>
<gene>
    <name evidence="2" type="ORF">EDD53_0783</name>
</gene>
<sequence>MSPQEILAQIQAGCPAKGRRIIAVAGAPASGKSTLAESLAQLCPKSCVVPMDGFHRDNEDLKQAGLFHVKGAPQTFDVKSFIDVVSSMRSGQDITFPTFDRANDCVVPKGGVLAASIETVFVEGNYVLLGQAPWDQLAQLWDYSVMLNVPEDELEKRLIARWVHYGFDPEAARARALANDIPNAQTVSRHSLQADLTVTQ</sequence>
<dbReference type="Pfam" id="PF00485">
    <property type="entry name" value="PRK"/>
    <property type="match status" value="1"/>
</dbReference>
<accession>A0A3N4UNR1</accession>
<evidence type="ECO:0000313" key="2">
    <source>
        <dbReference type="EMBL" id="RPE71658.1"/>
    </source>
</evidence>
<feature type="domain" description="Phosphoribulokinase/uridine kinase" evidence="1">
    <location>
        <begin position="21"/>
        <end position="177"/>
    </location>
</feature>
<keyword evidence="3" id="KW-1185">Reference proteome</keyword>
<dbReference type="Proteomes" id="UP000269689">
    <property type="component" value="Unassembled WGS sequence"/>
</dbReference>
<dbReference type="SUPFAM" id="SSF52540">
    <property type="entry name" value="P-loop containing nucleoside triphosphate hydrolases"/>
    <property type="match status" value="1"/>
</dbReference>
<dbReference type="InterPro" id="IPR006083">
    <property type="entry name" value="PRK/URK"/>
</dbReference>
<dbReference type="EMBL" id="RKQK01000001">
    <property type="protein sequence ID" value="RPE71658.1"/>
    <property type="molecule type" value="Genomic_DNA"/>
</dbReference>